<reference evidence="3 4" key="1">
    <citation type="journal article" date="2018" name="Genome Res.">
        <title>The genomic architecture and molecular evolution of ant odorant receptors.</title>
        <authorList>
            <person name="McKenzie S.K."/>
            <person name="Kronauer D.J.C."/>
        </authorList>
    </citation>
    <scope>NUCLEOTIDE SEQUENCE [LARGE SCALE GENOMIC DNA]</scope>
    <source>
        <strain evidence="3">Clonal line C1</strain>
    </source>
</reference>
<dbReference type="GO" id="GO:0036064">
    <property type="term" value="C:ciliary basal body"/>
    <property type="evidence" value="ECO:0007669"/>
    <property type="project" value="TreeGrafter"/>
</dbReference>
<dbReference type="GO" id="GO:0003341">
    <property type="term" value="P:cilium movement"/>
    <property type="evidence" value="ECO:0007669"/>
    <property type="project" value="InterPro"/>
</dbReference>
<dbReference type="Proteomes" id="UP000279307">
    <property type="component" value="Chromosome 8"/>
</dbReference>
<dbReference type="EMBL" id="QOIP01000008">
    <property type="protein sequence ID" value="RLU19917.1"/>
    <property type="molecule type" value="Genomic_DNA"/>
</dbReference>
<dbReference type="PANTHER" id="PTHR46518">
    <property type="entry name" value="COILED-COIL DOMAIN-CONTAINING PROTEIN 151"/>
    <property type="match status" value="1"/>
</dbReference>
<organism evidence="3 4">
    <name type="scientific">Ooceraea biroi</name>
    <name type="common">Clonal raider ant</name>
    <name type="synonym">Cerapachys biroi</name>
    <dbReference type="NCBI Taxonomy" id="2015173"/>
    <lineage>
        <taxon>Eukaryota</taxon>
        <taxon>Metazoa</taxon>
        <taxon>Ecdysozoa</taxon>
        <taxon>Arthropoda</taxon>
        <taxon>Hexapoda</taxon>
        <taxon>Insecta</taxon>
        <taxon>Pterygota</taxon>
        <taxon>Neoptera</taxon>
        <taxon>Endopterygota</taxon>
        <taxon>Hymenoptera</taxon>
        <taxon>Apocrita</taxon>
        <taxon>Aculeata</taxon>
        <taxon>Formicoidea</taxon>
        <taxon>Formicidae</taxon>
        <taxon>Dorylinae</taxon>
        <taxon>Ooceraea</taxon>
    </lineage>
</organism>
<dbReference type="GO" id="GO:0097542">
    <property type="term" value="C:ciliary tip"/>
    <property type="evidence" value="ECO:0007669"/>
    <property type="project" value="TreeGrafter"/>
</dbReference>
<evidence type="ECO:0000313" key="4">
    <source>
        <dbReference type="Proteomes" id="UP000279307"/>
    </source>
</evidence>
<name>A0A3L8DHM1_OOCBI</name>
<proteinExistence type="predicted"/>
<dbReference type="InterPro" id="IPR033192">
    <property type="entry name" value="ODAD3"/>
</dbReference>
<evidence type="ECO:0008006" key="5">
    <source>
        <dbReference type="Google" id="ProtNLM"/>
    </source>
</evidence>
<evidence type="ECO:0000256" key="1">
    <source>
        <dbReference type="SAM" id="Coils"/>
    </source>
</evidence>
<evidence type="ECO:0000256" key="2">
    <source>
        <dbReference type="SAM" id="MobiDB-lite"/>
    </source>
</evidence>
<evidence type="ECO:0000313" key="3">
    <source>
        <dbReference type="EMBL" id="RLU19917.1"/>
    </source>
</evidence>
<comment type="caution">
    <text evidence="3">The sequence shown here is derived from an EMBL/GenBank/DDBJ whole genome shotgun (WGS) entry which is preliminary data.</text>
</comment>
<dbReference type="GO" id="GO:0035253">
    <property type="term" value="C:ciliary rootlet"/>
    <property type="evidence" value="ECO:0007669"/>
    <property type="project" value="TreeGrafter"/>
</dbReference>
<feature type="coiled-coil region" evidence="1">
    <location>
        <begin position="14"/>
        <end position="141"/>
    </location>
</feature>
<accession>A0A3L8DHM1</accession>
<feature type="coiled-coil region" evidence="1">
    <location>
        <begin position="207"/>
        <end position="408"/>
    </location>
</feature>
<protein>
    <recommendedName>
        <fullName evidence="5">Coiled-coil domain-containing protein</fullName>
    </recommendedName>
</protein>
<dbReference type="OrthoDB" id="269804at2759"/>
<gene>
    <name evidence="3" type="ORF">DMN91_008476</name>
</gene>
<dbReference type="GO" id="GO:0036158">
    <property type="term" value="P:outer dynein arm assembly"/>
    <property type="evidence" value="ECO:0007669"/>
    <property type="project" value="InterPro"/>
</dbReference>
<dbReference type="PANTHER" id="PTHR46518:SF1">
    <property type="entry name" value="OUTER DYNEIN ARM-DOCKING COMPLEX SUBUNIT 3"/>
    <property type="match status" value="1"/>
</dbReference>
<dbReference type="AlphaFoldDB" id="A0A3L8DHM1"/>
<feature type="region of interest" description="Disordered" evidence="2">
    <location>
        <begin position="502"/>
        <end position="535"/>
    </location>
</feature>
<keyword evidence="1" id="KW-0175">Coiled coil</keyword>
<sequence>MSQPLVPTVTENKLNELNKKIVEIKKKIQLSEGQRKANFEEHDAKKRENAQKISDLKRKVKELYVKYAKAKNNEEATERAALLSRDSTACATKRNLEEIIVTASEDNVRLRKKLDLIKYDREKHEHTLNVLRTESKELTRRHGHCVFKKKLDNPMKKWPTFVQRIESLEVQLEHIRMMQIKANISRMKYRSVCSELKEKSVLYASSLKDLEDGIRRQESEIKRLQGVKEEAIELRDSTQETLAKEEIEETNSSKKRDSVIKEYRQRVAERKMELERLERMIFYTRPRDDFEIRGKSRIQAQEVAIKDELARLEDAFVKLQNATGVSRSEEVLGRFLSQQSTKDSLQKMRAATEQEKMVLEKKRQELTAEIETRKFSETKSAEQNAEAMTKFNAQIDEQRSRKETAEAASRRIRELLDEVTSTLYTLYEKFQHVTDTPLLEDVQKNDTLTIIELLNDRVKHVLEVSSVPDKYLEVTDEASSDKVSSDKVETVSTVTSAEGRAIRTNGSGPLFPQFPFSGTLAPPPSEDEEEVPSRNVLKRQAQLLVDTKSRRKGIALRR</sequence>